<organism evidence="4 5">
    <name type="scientific">Scleroderma citrinum Foug A</name>
    <dbReference type="NCBI Taxonomy" id="1036808"/>
    <lineage>
        <taxon>Eukaryota</taxon>
        <taxon>Fungi</taxon>
        <taxon>Dikarya</taxon>
        <taxon>Basidiomycota</taxon>
        <taxon>Agaricomycotina</taxon>
        <taxon>Agaricomycetes</taxon>
        <taxon>Agaricomycetidae</taxon>
        <taxon>Boletales</taxon>
        <taxon>Sclerodermatineae</taxon>
        <taxon>Sclerodermataceae</taxon>
        <taxon>Scleroderma</taxon>
    </lineage>
</organism>
<evidence type="ECO:0000313" key="4">
    <source>
        <dbReference type="EMBL" id="KIM53265.1"/>
    </source>
</evidence>
<evidence type="ECO:0000256" key="2">
    <source>
        <dbReference type="SAM" id="MobiDB-lite"/>
    </source>
</evidence>
<dbReference type="InterPro" id="IPR014764">
    <property type="entry name" value="DCN-prot"/>
</dbReference>
<dbReference type="PROSITE" id="PS51229">
    <property type="entry name" value="DCUN1"/>
    <property type="match status" value="1"/>
</dbReference>
<evidence type="ECO:0000313" key="5">
    <source>
        <dbReference type="Proteomes" id="UP000053989"/>
    </source>
</evidence>
<accession>A0A0C3CXG5</accession>
<dbReference type="GO" id="GO:0032182">
    <property type="term" value="F:ubiquitin-like protein binding"/>
    <property type="evidence" value="ECO:0007669"/>
    <property type="project" value="TreeGrafter"/>
</dbReference>
<sequence>MCTSPQEGQATKPWIGISISGYRANAGEALLNPREWPSGMEAKPRACSRDLGSPYRFRRFTSSKRESFMPRANAQTLSEFQAITGTSQKEAKRYVDRYKRLDAALDAFYSESGNRRAESNVSITKINALFDRYKDPRSDEITVDGTLQLYTDLAVDPDDIVLLAIAYELKSPRVGEWTRRGWIEGLRNLGSDPSYFRAVYNYTFTFSRSEGQRSLAIDIALDYWKILLPFGLSGGALKYQTSSSNDVSSDDKYGCDARYRNHHQDTDVDMDEESEDEDGGNGGGRVGWGNEHTEWWLEYMREKGGRGVSKDTWQMLVDFIQSVDAKFENHDMTDSFVQWAREKKIHAGCQWPYASAPGPRRRNSGKRDRDRRGARLGEEGGLGDRAWVTRMGRGGGDGRRHGESVSSSSLLSSEPESGVWRSVGDRNGTGGREMARLVFAHEDQRNRRGLYTNPELHLLYEAMSIRSFY</sequence>
<evidence type="ECO:0000259" key="3">
    <source>
        <dbReference type="PROSITE" id="PS51229"/>
    </source>
</evidence>
<dbReference type="GO" id="GO:0000151">
    <property type="term" value="C:ubiquitin ligase complex"/>
    <property type="evidence" value="ECO:0007669"/>
    <property type="project" value="TreeGrafter"/>
</dbReference>
<reference evidence="4 5" key="1">
    <citation type="submission" date="2014-04" db="EMBL/GenBank/DDBJ databases">
        <authorList>
            <consortium name="DOE Joint Genome Institute"/>
            <person name="Kuo A."/>
            <person name="Kohler A."/>
            <person name="Nagy L.G."/>
            <person name="Floudas D."/>
            <person name="Copeland A."/>
            <person name="Barry K.W."/>
            <person name="Cichocki N."/>
            <person name="Veneault-Fourrey C."/>
            <person name="LaButti K."/>
            <person name="Lindquist E.A."/>
            <person name="Lipzen A."/>
            <person name="Lundell T."/>
            <person name="Morin E."/>
            <person name="Murat C."/>
            <person name="Sun H."/>
            <person name="Tunlid A."/>
            <person name="Henrissat B."/>
            <person name="Grigoriev I.V."/>
            <person name="Hibbett D.S."/>
            <person name="Martin F."/>
            <person name="Nordberg H.P."/>
            <person name="Cantor M.N."/>
            <person name="Hua S.X."/>
        </authorList>
    </citation>
    <scope>NUCLEOTIDE SEQUENCE [LARGE SCALE GENOMIC DNA]</scope>
    <source>
        <strain evidence="4 5">Foug A</strain>
    </source>
</reference>
<feature type="region of interest" description="Disordered" evidence="2">
    <location>
        <begin position="350"/>
        <end position="427"/>
    </location>
</feature>
<keyword evidence="5" id="KW-1185">Reference proteome</keyword>
<feature type="compositionally biased region" description="Basic and acidic residues" evidence="2">
    <location>
        <begin position="365"/>
        <end position="378"/>
    </location>
</feature>
<name>A0A0C3CXG5_9AGAM</name>
<dbReference type="InterPro" id="IPR042460">
    <property type="entry name" value="DCN1-like_PONY"/>
</dbReference>
<comment type="function">
    <text evidence="1">Neddylation of cullins play an essential role in the regulation of SCF-type complexes activity.</text>
</comment>
<dbReference type="Gene3D" id="1.10.238.10">
    <property type="entry name" value="EF-hand"/>
    <property type="match status" value="1"/>
</dbReference>
<dbReference type="InParanoid" id="A0A0C3CXG5"/>
<proteinExistence type="predicted"/>
<dbReference type="InterPro" id="IPR005176">
    <property type="entry name" value="PONY_dom"/>
</dbReference>
<dbReference type="Proteomes" id="UP000053989">
    <property type="component" value="Unassembled WGS sequence"/>
</dbReference>
<dbReference type="GO" id="GO:0045116">
    <property type="term" value="P:protein neddylation"/>
    <property type="evidence" value="ECO:0007669"/>
    <property type="project" value="TreeGrafter"/>
</dbReference>
<protein>
    <recommendedName>
        <fullName evidence="1">Defective in cullin neddylation protein</fullName>
    </recommendedName>
</protein>
<feature type="compositionally biased region" description="Acidic residues" evidence="2">
    <location>
        <begin position="267"/>
        <end position="279"/>
    </location>
</feature>
<dbReference type="PANTHER" id="PTHR12281:SF31">
    <property type="entry name" value="DCN1-LIKE PROTEIN 3"/>
    <property type="match status" value="1"/>
</dbReference>
<dbReference type="HOGENOM" id="CLU_582857_0_0_1"/>
<dbReference type="OrthoDB" id="27198at2759"/>
<feature type="compositionally biased region" description="Low complexity" evidence="2">
    <location>
        <begin position="404"/>
        <end position="419"/>
    </location>
</feature>
<dbReference type="Pfam" id="PF03556">
    <property type="entry name" value="Cullin_binding"/>
    <property type="match status" value="1"/>
</dbReference>
<dbReference type="AlphaFoldDB" id="A0A0C3CXG5"/>
<reference evidence="5" key="2">
    <citation type="submission" date="2015-01" db="EMBL/GenBank/DDBJ databases">
        <title>Evolutionary Origins and Diversification of the Mycorrhizal Mutualists.</title>
        <authorList>
            <consortium name="DOE Joint Genome Institute"/>
            <consortium name="Mycorrhizal Genomics Consortium"/>
            <person name="Kohler A."/>
            <person name="Kuo A."/>
            <person name="Nagy L.G."/>
            <person name="Floudas D."/>
            <person name="Copeland A."/>
            <person name="Barry K.W."/>
            <person name="Cichocki N."/>
            <person name="Veneault-Fourrey C."/>
            <person name="LaButti K."/>
            <person name="Lindquist E.A."/>
            <person name="Lipzen A."/>
            <person name="Lundell T."/>
            <person name="Morin E."/>
            <person name="Murat C."/>
            <person name="Riley R."/>
            <person name="Ohm R."/>
            <person name="Sun H."/>
            <person name="Tunlid A."/>
            <person name="Henrissat B."/>
            <person name="Grigoriev I.V."/>
            <person name="Hibbett D.S."/>
            <person name="Martin F."/>
        </authorList>
    </citation>
    <scope>NUCLEOTIDE SEQUENCE [LARGE SCALE GENOMIC DNA]</scope>
    <source>
        <strain evidence="5">Foug A</strain>
    </source>
</reference>
<dbReference type="PANTHER" id="PTHR12281">
    <property type="entry name" value="RP42 RELATED"/>
    <property type="match status" value="1"/>
</dbReference>
<dbReference type="GO" id="GO:0031624">
    <property type="term" value="F:ubiquitin conjugating enzyme binding"/>
    <property type="evidence" value="ECO:0007669"/>
    <property type="project" value="TreeGrafter"/>
</dbReference>
<feature type="domain" description="DCUN1" evidence="3">
    <location>
        <begin position="121"/>
        <end position="348"/>
    </location>
</feature>
<dbReference type="STRING" id="1036808.A0A0C3CXG5"/>
<evidence type="ECO:0000256" key="1">
    <source>
        <dbReference type="RuleBase" id="RU410713"/>
    </source>
</evidence>
<feature type="region of interest" description="Disordered" evidence="2">
    <location>
        <begin position="264"/>
        <end position="289"/>
    </location>
</feature>
<dbReference type="Gene3D" id="1.10.238.200">
    <property type="entry name" value="Cullin, PONY binding domain"/>
    <property type="match status" value="1"/>
</dbReference>
<dbReference type="GO" id="GO:0097602">
    <property type="term" value="F:cullin family protein binding"/>
    <property type="evidence" value="ECO:0007669"/>
    <property type="project" value="TreeGrafter"/>
</dbReference>
<dbReference type="EMBL" id="KN822185">
    <property type="protein sequence ID" value="KIM53265.1"/>
    <property type="molecule type" value="Genomic_DNA"/>
</dbReference>
<gene>
    <name evidence="4" type="ORF">SCLCIDRAFT_11636</name>
</gene>
<dbReference type="Pfam" id="PF14555">
    <property type="entry name" value="UBA_4"/>
    <property type="match status" value="1"/>
</dbReference>